<gene>
    <name evidence="4" type="ORF">DCO56_18170</name>
</gene>
<dbReference type="PANTHER" id="PTHR44591:SF3">
    <property type="entry name" value="RESPONSE REGULATORY DOMAIN-CONTAINING PROTEIN"/>
    <property type="match status" value="1"/>
</dbReference>
<feature type="domain" description="Response regulatory" evidence="3">
    <location>
        <begin position="6"/>
        <end position="124"/>
    </location>
</feature>
<dbReference type="InterPro" id="IPR001789">
    <property type="entry name" value="Sig_transdc_resp-reg_receiver"/>
</dbReference>
<evidence type="ECO:0000256" key="1">
    <source>
        <dbReference type="ARBA" id="ARBA00022553"/>
    </source>
</evidence>
<accession>A0A363NQ49</accession>
<dbReference type="Proteomes" id="UP000250831">
    <property type="component" value="Unassembled WGS sequence"/>
</dbReference>
<dbReference type="AlphaFoldDB" id="A0A363NQ49"/>
<dbReference type="Gene3D" id="3.40.50.2300">
    <property type="match status" value="1"/>
</dbReference>
<evidence type="ECO:0000313" key="5">
    <source>
        <dbReference type="Proteomes" id="UP000250831"/>
    </source>
</evidence>
<dbReference type="GO" id="GO:0000160">
    <property type="term" value="P:phosphorelay signal transduction system"/>
    <property type="evidence" value="ECO:0007669"/>
    <property type="project" value="InterPro"/>
</dbReference>
<name>A0A363NQ49_9SPHI</name>
<dbReference type="InterPro" id="IPR050595">
    <property type="entry name" value="Bact_response_regulator"/>
</dbReference>
<sequence>MENKIKLIFADDCRLQQKIIELLSAQLDLFDLQFTADNGSELLRHLSSCKILPQICILDLHMPVMNGIDTVREMSSRFPSIKVFGYTATDCLIEVNDFRRNGALQIFSKRNPKQMLEAIFGYGKMGIQYERPVIIRKNISIVSYDNS</sequence>
<keyword evidence="1 2" id="KW-0597">Phosphoprotein</keyword>
<dbReference type="PANTHER" id="PTHR44591">
    <property type="entry name" value="STRESS RESPONSE REGULATOR PROTEIN 1"/>
    <property type="match status" value="1"/>
</dbReference>
<reference evidence="4 5" key="1">
    <citation type="submission" date="2018-04" db="EMBL/GenBank/DDBJ databases">
        <title>Sphingobacterium sp. M46 Genome.</title>
        <authorList>
            <person name="Cheng J."/>
            <person name="Li Y."/>
        </authorList>
    </citation>
    <scope>NUCLEOTIDE SEQUENCE [LARGE SCALE GENOMIC DNA]</scope>
    <source>
        <strain evidence="4 5">M46</strain>
    </source>
</reference>
<evidence type="ECO:0000313" key="4">
    <source>
        <dbReference type="EMBL" id="PUV22850.1"/>
    </source>
</evidence>
<proteinExistence type="predicted"/>
<dbReference type="OrthoDB" id="9797341at2"/>
<dbReference type="Pfam" id="PF00072">
    <property type="entry name" value="Response_reg"/>
    <property type="match status" value="1"/>
</dbReference>
<protein>
    <recommendedName>
        <fullName evidence="3">Response regulatory domain-containing protein</fullName>
    </recommendedName>
</protein>
<dbReference type="RefSeq" id="WP_108635185.1">
    <property type="nucleotide sequence ID" value="NZ_QCXX01000005.1"/>
</dbReference>
<dbReference type="InterPro" id="IPR011006">
    <property type="entry name" value="CheY-like_superfamily"/>
</dbReference>
<keyword evidence="5" id="KW-1185">Reference proteome</keyword>
<feature type="modified residue" description="4-aspartylphosphate" evidence="2">
    <location>
        <position position="59"/>
    </location>
</feature>
<evidence type="ECO:0000259" key="3">
    <source>
        <dbReference type="PROSITE" id="PS50110"/>
    </source>
</evidence>
<dbReference type="SMART" id="SM00448">
    <property type="entry name" value="REC"/>
    <property type="match status" value="1"/>
</dbReference>
<dbReference type="EMBL" id="QCXX01000005">
    <property type="protein sequence ID" value="PUV22850.1"/>
    <property type="molecule type" value="Genomic_DNA"/>
</dbReference>
<dbReference type="SUPFAM" id="SSF52172">
    <property type="entry name" value="CheY-like"/>
    <property type="match status" value="1"/>
</dbReference>
<organism evidence="4 5">
    <name type="scientific">Sphingobacterium athyrii</name>
    <dbReference type="NCBI Taxonomy" id="2152717"/>
    <lineage>
        <taxon>Bacteria</taxon>
        <taxon>Pseudomonadati</taxon>
        <taxon>Bacteroidota</taxon>
        <taxon>Sphingobacteriia</taxon>
        <taxon>Sphingobacteriales</taxon>
        <taxon>Sphingobacteriaceae</taxon>
        <taxon>Sphingobacterium</taxon>
    </lineage>
</organism>
<comment type="caution">
    <text evidence="4">The sequence shown here is derived from an EMBL/GenBank/DDBJ whole genome shotgun (WGS) entry which is preliminary data.</text>
</comment>
<dbReference type="PROSITE" id="PS50110">
    <property type="entry name" value="RESPONSE_REGULATORY"/>
    <property type="match status" value="1"/>
</dbReference>
<evidence type="ECO:0000256" key="2">
    <source>
        <dbReference type="PROSITE-ProRule" id="PRU00169"/>
    </source>
</evidence>